<reference evidence="9 10" key="1">
    <citation type="submission" date="2015-08" db="EMBL/GenBank/DDBJ databases">
        <authorList>
            <person name="Babu N.S."/>
            <person name="Beckwith C.J."/>
            <person name="Beseler K.G."/>
            <person name="Brison A."/>
            <person name="Carone J.V."/>
            <person name="Caskin T.P."/>
            <person name="Diamond M."/>
            <person name="Durham M.E."/>
            <person name="Foxe J.M."/>
            <person name="Go M."/>
            <person name="Henderson B.A."/>
            <person name="Jones I.B."/>
            <person name="McGettigan J.A."/>
            <person name="Micheletti S.J."/>
            <person name="Nasrallah M.E."/>
            <person name="Ortiz D."/>
            <person name="Piller C.R."/>
            <person name="Privatt S.R."/>
            <person name="Schneider S.L."/>
            <person name="Sharp S."/>
            <person name="Smith T.C."/>
            <person name="Stanton J.D."/>
            <person name="Ullery H.E."/>
            <person name="Wilson R.J."/>
            <person name="Serrano M.G."/>
            <person name="Buck G."/>
            <person name="Lee V."/>
            <person name="Wang Y."/>
            <person name="Carvalho R."/>
            <person name="Voegtly L."/>
            <person name="Shi R."/>
            <person name="Duckworth R."/>
            <person name="Johnson A."/>
            <person name="Loviza R."/>
            <person name="Walstead R."/>
            <person name="Shah Z."/>
            <person name="Kiflezghi M."/>
            <person name="Wade K."/>
            <person name="Ball S.L."/>
            <person name="Bradley K.W."/>
            <person name="Asai D.J."/>
            <person name="Bowman C.A."/>
            <person name="Russell D.A."/>
            <person name="Pope W.H."/>
            <person name="Jacobs-Sera D."/>
            <person name="Hendrix R.W."/>
            <person name="Hatfull G.F."/>
        </authorList>
    </citation>
    <scope>NUCLEOTIDE SEQUENCE [LARGE SCALE GENOMIC DNA]</scope>
    <source>
        <strain evidence="9 10">DSM 27648</strain>
    </source>
</reference>
<organism evidence="9 10">
    <name type="scientific">Labilithrix luteola</name>
    <dbReference type="NCBI Taxonomy" id="1391654"/>
    <lineage>
        <taxon>Bacteria</taxon>
        <taxon>Pseudomonadati</taxon>
        <taxon>Myxococcota</taxon>
        <taxon>Polyangia</taxon>
        <taxon>Polyangiales</taxon>
        <taxon>Labilitrichaceae</taxon>
        <taxon>Labilithrix</taxon>
    </lineage>
</organism>
<feature type="region of interest" description="Disordered" evidence="6">
    <location>
        <begin position="1"/>
        <end position="23"/>
    </location>
</feature>
<dbReference type="Gene3D" id="3.30.200.20">
    <property type="entry name" value="Phosphorylase Kinase, domain 1"/>
    <property type="match status" value="1"/>
</dbReference>
<dbReference type="SUPFAM" id="SSF56112">
    <property type="entry name" value="Protein kinase-like (PK-like)"/>
    <property type="match status" value="1"/>
</dbReference>
<dbReference type="AlphaFoldDB" id="A0A0K1PU83"/>
<keyword evidence="7" id="KW-0472">Membrane</keyword>
<evidence type="ECO:0000313" key="10">
    <source>
        <dbReference type="Proteomes" id="UP000064967"/>
    </source>
</evidence>
<evidence type="ECO:0000313" key="9">
    <source>
        <dbReference type="EMBL" id="AKU96926.1"/>
    </source>
</evidence>
<dbReference type="SMART" id="SM00220">
    <property type="entry name" value="S_TKc"/>
    <property type="match status" value="1"/>
</dbReference>
<keyword evidence="10" id="KW-1185">Reference proteome</keyword>
<dbReference type="STRING" id="1391654.AKJ09_03590"/>
<evidence type="ECO:0000256" key="5">
    <source>
        <dbReference type="PROSITE-ProRule" id="PRU10141"/>
    </source>
</evidence>
<dbReference type="RefSeq" id="WP_169927583.1">
    <property type="nucleotide sequence ID" value="NZ_CP012333.1"/>
</dbReference>
<dbReference type="GO" id="GO:0004674">
    <property type="term" value="F:protein serine/threonine kinase activity"/>
    <property type="evidence" value="ECO:0007669"/>
    <property type="project" value="TreeGrafter"/>
</dbReference>
<dbReference type="CDD" id="cd14014">
    <property type="entry name" value="STKc_PknB_like"/>
    <property type="match status" value="1"/>
</dbReference>
<name>A0A0K1PU83_9BACT</name>
<evidence type="ECO:0000256" key="1">
    <source>
        <dbReference type="ARBA" id="ARBA00022679"/>
    </source>
</evidence>
<dbReference type="Pfam" id="PF00069">
    <property type="entry name" value="Pkinase"/>
    <property type="match status" value="1"/>
</dbReference>
<dbReference type="Gene3D" id="1.10.510.10">
    <property type="entry name" value="Transferase(Phosphotransferase) domain 1"/>
    <property type="match status" value="1"/>
</dbReference>
<evidence type="ECO:0000256" key="7">
    <source>
        <dbReference type="SAM" id="Phobius"/>
    </source>
</evidence>
<dbReference type="PATRIC" id="fig|1391654.3.peg.3636"/>
<sequence>MPGASVTQDASDPSKSPTSETFSCPTDGILAQYIEQTLSAEQYEELRRHLDTCDACDLMLTMLAGENRVGTSIEASSGLETSLDRFVRRTHLAQQFREGSSVGRFRVLRQVGQGAMGIVYAAYDPQLDRNVALKVLLDDGTEEPTDSDPTGGRLLREARSMARLTHPNIVTLFEVGVASGRVFLAMQLVEGSTLADWLLTSPPADRVLALFVDVARALDAAHRSGVVHRDLKPHNILVSASGEAKVTDFGLADTSVASNVSPTRDSVRGLMTSTLHRTRGLVGTPAYMAPEVLTGKRADALSDQFSFAVCLHEALTGKRPYDASTIDELLEIVEQGEPAVDASLDRAIATPLHRALSKLPGKRFASMAALAEALSISLDRRSVLATPPSSRAARRRSRAWPIGATLVAISTIVTVGLVARARMATTTSTMPPPAVAAAITTTALVAPVTSQGPVVNAGATSIASPEPTSSQDAPKPTRSPSTRRAPKTVTAAANPAPAAPTTQTTTAAPAPTTVATSASATEDWLRSRH</sequence>
<dbReference type="InterPro" id="IPR008271">
    <property type="entry name" value="Ser/Thr_kinase_AS"/>
</dbReference>
<feature type="compositionally biased region" description="Low complexity" evidence="6">
    <location>
        <begin position="487"/>
        <end position="521"/>
    </location>
</feature>
<accession>A0A0K1PU83</accession>
<dbReference type="GO" id="GO:0005524">
    <property type="term" value="F:ATP binding"/>
    <property type="evidence" value="ECO:0007669"/>
    <property type="project" value="UniProtKB-UniRule"/>
</dbReference>
<keyword evidence="4 5" id="KW-0067">ATP-binding</keyword>
<dbReference type="PANTHER" id="PTHR43289">
    <property type="entry name" value="MITOGEN-ACTIVATED PROTEIN KINASE KINASE KINASE 20-RELATED"/>
    <property type="match status" value="1"/>
</dbReference>
<feature type="transmembrane region" description="Helical" evidence="7">
    <location>
        <begin position="399"/>
        <end position="419"/>
    </location>
</feature>
<dbReference type="InterPro" id="IPR017441">
    <property type="entry name" value="Protein_kinase_ATP_BS"/>
</dbReference>
<dbReference type="KEGG" id="llu:AKJ09_03590"/>
<dbReference type="PROSITE" id="PS50011">
    <property type="entry name" value="PROTEIN_KINASE_DOM"/>
    <property type="match status" value="1"/>
</dbReference>
<evidence type="ECO:0000256" key="3">
    <source>
        <dbReference type="ARBA" id="ARBA00022777"/>
    </source>
</evidence>
<dbReference type="Proteomes" id="UP000064967">
    <property type="component" value="Chromosome"/>
</dbReference>
<keyword evidence="2 5" id="KW-0547">Nucleotide-binding</keyword>
<dbReference type="PANTHER" id="PTHR43289:SF6">
    <property type="entry name" value="SERINE_THREONINE-PROTEIN KINASE NEKL-3"/>
    <property type="match status" value="1"/>
</dbReference>
<keyword evidence="1" id="KW-0808">Transferase</keyword>
<dbReference type="PROSITE" id="PS00108">
    <property type="entry name" value="PROTEIN_KINASE_ST"/>
    <property type="match status" value="1"/>
</dbReference>
<keyword evidence="7" id="KW-1133">Transmembrane helix</keyword>
<evidence type="ECO:0000259" key="8">
    <source>
        <dbReference type="PROSITE" id="PS50011"/>
    </source>
</evidence>
<protein>
    <submittedName>
        <fullName evidence="9">Serine/threonine kinase family protein</fullName>
    </submittedName>
</protein>
<keyword evidence="3 9" id="KW-0418">Kinase</keyword>
<keyword evidence="7" id="KW-0812">Transmembrane</keyword>
<feature type="compositionally biased region" description="Polar residues" evidence="6">
    <location>
        <begin position="456"/>
        <end position="482"/>
    </location>
</feature>
<feature type="domain" description="Protein kinase" evidence="8">
    <location>
        <begin position="105"/>
        <end position="378"/>
    </location>
</feature>
<feature type="binding site" evidence="5">
    <location>
        <position position="134"/>
    </location>
    <ligand>
        <name>ATP</name>
        <dbReference type="ChEBI" id="CHEBI:30616"/>
    </ligand>
</feature>
<evidence type="ECO:0000256" key="2">
    <source>
        <dbReference type="ARBA" id="ARBA00022741"/>
    </source>
</evidence>
<dbReference type="InterPro" id="IPR000719">
    <property type="entry name" value="Prot_kinase_dom"/>
</dbReference>
<evidence type="ECO:0000256" key="6">
    <source>
        <dbReference type="SAM" id="MobiDB-lite"/>
    </source>
</evidence>
<dbReference type="EMBL" id="CP012333">
    <property type="protein sequence ID" value="AKU96926.1"/>
    <property type="molecule type" value="Genomic_DNA"/>
</dbReference>
<dbReference type="Pfam" id="PF13490">
    <property type="entry name" value="zf-HC2"/>
    <property type="match status" value="1"/>
</dbReference>
<dbReference type="InterPro" id="IPR027383">
    <property type="entry name" value="Znf_put"/>
</dbReference>
<gene>
    <name evidence="9" type="ORF">AKJ09_03590</name>
</gene>
<proteinExistence type="predicted"/>
<dbReference type="PROSITE" id="PS00107">
    <property type="entry name" value="PROTEIN_KINASE_ATP"/>
    <property type="match status" value="1"/>
</dbReference>
<dbReference type="InterPro" id="IPR011009">
    <property type="entry name" value="Kinase-like_dom_sf"/>
</dbReference>
<evidence type="ECO:0000256" key="4">
    <source>
        <dbReference type="ARBA" id="ARBA00022840"/>
    </source>
</evidence>
<feature type="region of interest" description="Disordered" evidence="6">
    <location>
        <begin position="456"/>
        <end position="529"/>
    </location>
</feature>